<dbReference type="SUPFAM" id="SSF46894">
    <property type="entry name" value="C-terminal effector domain of the bipartite response regulators"/>
    <property type="match status" value="1"/>
</dbReference>
<name>A0ABT4MKE9_9NOCA</name>
<comment type="caution">
    <text evidence="2">The sequence shown here is derived from an EMBL/GenBank/DDBJ whole genome shotgun (WGS) entry which is preliminary data.</text>
</comment>
<dbReference type="InterPro" id="IPR000792">
    <property type="entry name" value="Tscrpt_reg_LuxR_C"/>
</dbReference>
<dbReference type="Gene3D" id="1.10.10.10">
    <property type="entry name" value="Winged helix-like DNA-binding domain superfamily/Winged helix DNA-binding domain"/>
    <property type="match status" value="1"/>
</dbReference>
<organism evidence="2 3">
    <name type="scientific">Rhodococcus ruber</name>
    <dbReference type="NCBI Taxonomy" id="1830"/>
    <lineage>
        <taxon>Bacteria</taxon>
        <taxon>Bacillati</taxon>
        <taxon>Actinomycetota</taxon>
        <taxon>Actinomycetes</taxon>
        <taxon>Mycobacteriales</taxon>
        <taxon>Nocardiaceae</taxon>
        <taxon>Rhodococcus</taxon>
    </lineage>
</organism>
<dbReference type="SMART" id="SM00421">
    <property type="entry name" value="HTH_LUXR"/>
    <property type="match status" value="1"/>
</dbReference>
<reference evidence="2" key="1">
    <citation type="submission" date="2022-12" db="EMBL/GenBank/DDBJ databases">
        <authorList>
            <person name="Krivoruchko A.V."/>
            <person name="Elkin A."/>
        </authorList>
    </citation>
    <scope>NUCLEOTIDE SEQUENCE</scope>
    <source>
        <strain evidence="2">IEGM 1391</strain>
    </source>
</reference>
<evidence type="ECO:0000259" key="1">
    <source>
        <dbReference type="SMART" id="SM00421"/>
    </source>
</evidence>
<evidence type="ECO:0000313" key="2">
    <source>
        <dbReference type="EMBL" id="MCZ4521298.1"/>
    </source>
</evidence>
<accession>A0ABT4MKE9</accession>
<keyword evidence="3" id="KW-1185">Reference proteome</keyword>
<protein>
    <submittedName>
        <fullName evidence="2">LuxR C-terminal-related transcriptional regulator</fullName>
    </submittedName>
</protein>
<dbReference type="Pfam" id="PF00196">
    <property type="entry name" value="GerE"/>
    <property type="match status" value="1"/>
</dbReference>
<feature type="domain" description="HTH luxR-type" evidence="1">
    <location>
        <begin position="35"/>
        <end position="92"/>
    </location>
</feature>
<proteinExistence type="predicted"/>
<evidence type="ECO:0000313" key="3">
    <source>
        <dbReference type="Proteomes" id="UP001081071"/>
    </source>
</evidence>
<dbReference type="RefSeq" id="WP_269607712.1">
    <property type="nucleotide sequence ID" value="NZ_JAPWIJ010000010.1"/>
</dbReference>
<dbReference type="InterPro" id="IPR016032">
    <property type="entry name" value="Sig_transdc_resp-reg_C-effctor"/>
</dbReference>
<dbReference type="Proteomes" id="UP001081071">
    <property type="component" value="Unassembled WGS sequence"/>
</dbReference>
<dbReference type="EMBL" id="JAPWIJ010000010">
    <property type="protein sequence ID" value="MCZ4521298.1"/>
    <property type="molecule type" value="Genomic_DNA"/>
</dbReference>
<gene>
    <name evidence="2" type="ORF">O4220_22515</name>
</gene>
<dbReference type="InterPro" id="IPR036388">
    <property type="entry name" value="WH-like_DNA-bd_sf"/>
</dbReference>
<sequence>MLEQMLTSAAGRSFRTPVQPTLVARPTRLDPLHRKPALSAREIEVMLAWFASDSKTVAARSVYISVGTINTHITRIRQKYATVGRSAPTKAALFARALQDGHTHLSEW</sequence>